<gene>
    <name evidence="1" type="ORF">SAMN05216218_108186</name>
</gene>
<keyword evidence="2" id="KW-1185">Reference proteome</keyword>
<evidence type="ECO:0000313" key="1">
    <source>
        <dbReference type="EMBL" id="SDF69200.1"/>
    </source>
</evidence>
<accession>A0A1G7N793</accession>
<evidence type="ECO:0008006" key="3">
    <source>
        <dbReference type="Google" id="ProtNLM"/>
    </source>
</evidence>
<dbReference type="Gene3D" id="1.10.390.10">
    <property type="entry name" value="Neutral Protease Domain 2"/>
    <property type="match status" value="1"/>
</dbReference>
<name>A0A1G7N793_9EURY</name>
<sequence>MLSVVSLRTVTAFILLILGLTVVAAGSAAAAPAEGSPNATTVDGPAVTSTVERVGGSGTLRYDLTLAGLSEYERVKLVVGRDATVVEADGMATTRRDGRTWVRRAGDSATASVRIRTTTAATDRPTEGGEYFATESWLLGRVPLVELRWASAGERVERRRLFADGRTSSARATVSNRYVLVGDQRSVSVTAADGGIRIVSPVGTELGPDEDDLLPALGDAAERLDVGDRGDDVVLFALGSPARRGGESFPVHDEAWINTDSPLDDPNSVWLHEYVHTRQDFVLAADMRWFREASAEYYAARLAYEQGRIDRAVMEAHIDGAPTTAALTEPGSWDDPTVPYTKGARVLALVDRKVRLSTDGARSLEDVFRRLNEHDGPVTYGDFKDAVAAVAGHRMDGWLDRYVDGTAPVSSFYPGGPERQGLLAPLVQVVNGAGTGGVFFALSLFLSGVGSVPLYRYLDRTDPDDREDRSGRPV</sequence>
<protein>
    <recommendedName>
        <fullName evidence="3">Peptidase MA superfamily protein</fullName>
    </recommendedName>
</protein>
<organism evidence="1 2">
    <name type="scientific">Halorientalis regularis</name>
    <dbReference type="NCBI Taxonomy" id="660518"/>
    <lineage>
        <taxon>Archaea</taxon>
        <taxon>Methanobacteriati</taxon>
        <taxon>Methanobacteriota</taxon>
        <taxon>Stenosarchaea group</taxon>
        <taxon>Halobacteria</taxon>
        <taxon>Halobacteriales</taxon>
        <taxon>Haloarculaceae</taxon>
        <taxon>Halorientalis</taxon>
    </lineage>
</organism>
<reference evidence="2" key="1">
    <citation type="submission" date="2016-10" db="EMBL/GenBank/DDBJ databases">
        <authorList>
            <person name="Varghese N."/>
            <person name="Submissions S."/>
        </authorList>
    </citation>
    <scope>NUCLEOTIDE SEQUENCE [LARGE SCALE GENOMIC DNA]</scope>
    <source>
        <strain evidence="2">IBRC-M 10760</strain>
    </source>
</reference>
<proteinExistence type="predicted"/>
<evidence type="ECO:0000313" key="2">
    <source>
        <dbReference type="Proteomes" id="UP000199076"/>
    </source>
</evidence>
<dbReference type="STRING" id="660518.SAMN05216218_108186"/>
<dbReference type="EMBL" id="FNBK01000008">
    <property type="protein sequence ID" value="SDF69200.1"/>
    <property type="molecule type" value="Genomic_DNA"/>
</dbReference>
<dbReference type="InterPro" id="IPR027268">
    <property type="entry name" value="Peptidase_M4/M1_CTD_sf"/>
</dbReference>
<dbReference type="Proteomes" id="UP000199076">
    <property type="component" value="Unassembled WGS sequence"/>
</dbReference>
<dbReference type="AlphaFoldDB" id="A0A1G7N793"/>